<evidence type="ECO:0000256" key="2">
    <source>
        <dbReference type="ARBA" id="ARBA00022771"/>
    </source>
</evidence>
<evidence type="ECO:0000256" key="5">
    <source>
        <dbReference type="SAM" id="MobiDB-lite"/>
    </source>
</evidence>
<evidence type="ECO:0000256" key="4">
    <source>
        <dbReference type="PROSITE-ProRule" id="PRU00027"/>
    </source>
</evidence>
<reference evidence="7" key="1">
    <citation type="submission" date="2021-02" db="EMBL/GenBank/DDBJ databases">
        <authorList>
            <person name="Nowell W R."/>
        </authorList>
    </citation>
    <scope>NUCLEOTIDE SEQUENCE</scope>
</reference>
<dbReference type="EMBL" id="CAJOBC010109834">
    <property type="protein sequence ID" value="CAF4521299.1"/>
    <property type="molecule type" value="Genomic_DNA"/>
</dbReference>
<dbReference type="InterPro" id="IPR003656">
    <property type="entry name" value="Znf_BED"/>
</dbReference>
<keyword evidence="1" id="KW-0479">Metal-binding</keyword>
<dbReference type="Proteomes" id="UP000663829">
    <property type="component" value="Unassembled WGS sequence"/>
</dbReference>
<evidence type="ECO:0000259" key="6">
    <source>
        <dbReference type="PROSITE" id="PS50808"/>
    </source>
</evidence>
<dbReference type="PROSITE" id="PS50808">
    <property type="entry name" value="ZF_BED"/>
    <property type="match status" value="1"/>
</dbReference>
<dbReference type="Proteomes" id="UP000681722">
    <property type="component" value="Unassembled WGS sequence"/>
</dbReference>
<accession>A0A816CQS6</accession>
<dbReference type="EMBL" id="CAJNOQ010042312">
    <property type="protein sequence ID" value="CAF1626740.1"/>
    <property type="molecule type" value="Genomic_DNA"/>
</dbReference>
<name>A0A816CQS6_9BILA</name>
<feature type="compositionally biased region" description="Polar residues" evidence="5">
    <location>
        <begin position="61"/>
        <end position="86"/>
    </location>
</feature>
<keyword evidence="9" id="KW-1185">Reference proteome</keyword>
<dbReference type="GO" id="GO:0003677">
    <property type="term" value="F:DNA binding"/>
    <property type="evidence" value="ECO:0007669"/>
    <property type="project" value="InterPro"/>
</dbReference>
<feature type="compositionally biased region" description="Low complexity" evidence="5">
    <location>
        <begin position="1"/>
        <end position="12"/>
    </location>
</feature>
<comment type="caution">
    <text evidence="7">The sequence shown here is derived from an EMBL/GenBank/DDBJ whole genome shotgun (WGS) entry which is preliminary data.</text>
</comment>
<evidence type="ECO:0000256" key="3">
    <source>
        <dbReference type="ARBA" id="ARBA00022833"/>
    </source>
</evidence>
<protein>
    <recommendedName>
        <fullName evidence="6">BED-type domain-containing protein</fullName>
    </recommendedName>
</protein>
<proteinExistence type="predicted"/>
<keyword evidence="3" id="KW-0862">Zinc</keyword>
<feature type="domain" description="BED-type" evidence="6">
    <location>
        <begin position="90"/>
        <end position="136"/>
    </location>
</feature>
<organism evidence="7 9">
    <name type="scientific">Didymodactylos carnosus</name>
    <dbReference type="NCBI Taxonomy" id="1234261"/>
    <lineage>
        <taxon>Eukaryota</taxon>
        <taxon>Metazoa</taxon>
        <taxon>Spiralia</taxon>
        <taxon>Gnathifera</taxon>
        <taxon>Rotifera</taxon>
        <taxon>Eurotatoria</taxon>
        <taxon>Bdelloidea</taxon>
        <taxon>Philodinida</taxon>
        <taxon>Philodinidae</taxon>
        <taxon>Didymodactylos</taxon>
    </lineage>
</organism>
<dbReference type="GO" id="GO:0008270">
    <property type="term" value="F:zinc ion binding"/>
    <property type="evidence" value="ECO:0007669"/>
    <property type="project" value="UniProtKB-KW"/>
</dbReference>
<evidence type="ECO:0000256" key="1">
    <source>
        <dbReference type="ARBA" id="ARBA00022723"/>
    </source>
</evidence>
<feature type="region of interest" description="Disordered" evidence="5">
    <location>
        <begin position="44"/>
        <end position="86"/>
    </location>
</feature>
<feature type="region of interest" description="Disordered" evidence="5">
    <location>
        <begin position="1"/>
        <end position="20"/>
    </location>
</feature>
<sequence length="259" mass="28582">MAPAAKTANNNKPSKKSTKKRIILIPVSEENNVDDTINENIMEHAPASSSSLNKSIPPAASDTSYSNPLLSTSTEISNNNNDNLQDTSVRKESSVWHFAIRHENNHTTKCKLCNIIIKTTNWSTTGLRKHLAQVHKLPAFEPALSTEKPKIFNSLKKELHDLVINSIIQDGRSFKDFHRPGMLNFLKKAIPGFKYDVSDAAGGIDLFKDEDDAGACSIIFSLKVSSTLFSSETGIRIIRFFVDFFDGLLLFAVFAAGAI</sequence>
<evidence type="ECO:0000313" key="8">
    <source>
        <dbReference type="EMBL" id="CAF4521299.1"/>
    </source>
</evidence>
<gene>
    <name evidence="7" type="ORF">GPM918_LOCUS44085</name>
    <name evidence="8" type="ORF">SRO942_LOCUS45779</name>
</gene>
<dbReference type="AlphaFoldDB" id="A0A816CQS6"/>
<keyword evidence="2 4" id="KW-0863">Zinc-finger</keyword>
<evidence type="ECO:0000313" key="9">
    <source>
        <dbReference type="Proteomes" id="UP000663829"/>
    </source>
</evidence>
<evidence type="ECO:0000313" key="7">
    <source>
        <dbReference type="EMBL" id="CAF1626740.1"/>
    </source>
</evidence>
<dbReference type="OrthoDB" id="10208920at2759"/>